<dbReference type="InterPro" id="IPR050109">
    <property type="entry name" value="HTH-type_TetR-like_transc_reg"/>
</dbReference>
<feature type="region of interest" description="Disordered" evidence="5">
    <location>
        <begin position="222"/>
        <end position="253"/>
    </location>
</feature>
<keyword evidence="3" id="KW-0804">Transcription</keyword>
<dbReference type="InterPro" id="IPR025996">
    <property type="entry name" value="MT1864/Rv1816-like_C"/>
</dbReference>
<proteinExistence type="predicted"/>
<reference evidence="8" key="1">
    <citation type="journal article" date="2019" name="Int. J. Syst. Evol. Microbiol.">
        <title>The Global Catalogue of Microorganisms (GCM) 10K type strain sequencing project: providing services to taxonomists for standard genome sequencing and annotation.</title>
        <authorList>
            <consortium name="The Broad Institute Genomics Platform"/>
            <consortium name="The Broad Institute Genome Sequencing Center for Infectious Disease"/>
            <person name="Wu L."/>
            <person name="Ma J."/>
        </authorList>
    </citation>
    <scope>NUCLEOTIDE SEQUENCE [LARGE SCALE GENOMIC DNA]</scope>
    <source>
        <strain evidence="8">JCM 16904</strain>
    </source>
</reference>
<dbReference type="Pfam" id="PF13305">
    <property type="entry name" value="TetR_C_33"/>
    <property type="match status" value="1"/>
</dbReference>
<accession>A0ABP7AX58</accession>
<evidence type="ECO:0000256" key="5">
    <source>
        <dbReference type="SAM" id="MobiDB-lite"/>
    </source>
</evidence>
<dbReference type="Gene3D" id="1.10.357.10">
    <property type="entry name" value="Tetracycline Repressor, domain 2"/>
    <property type="match status" value="1"/>
</dbReference>
<evidence type="ECO:0000256" key="2">
    <source>
        <dbReference type="ARBA" id="ARBA00023125"/>
    </source>
</evidence>
<organism evidence="7 8">
    <name type="scientific">Nonomuraea antimicrobica</name>
    <dbReference type="NCBI Taxonomy" id="561173"/>
    <lineage>
        <taxon>Bacteria</taxon>
        <taxon>Bacillati</taxon>
        <taxon>Actinomycetota</taxon>
        <taxon>Actinomycetes</taxon>
        <taxon>Streptosporangiales</taxon>
        <taxon>Streptosporangiaceae</taxon>
        <taxon>Nonomuraea</taxon>
    </lineage>
</organism>
<feature type="DNA-binding region" description="H-T-H motif" evidence="4">
    <location>
        <begin position="38"/>
        <end position="57"/>
    </location>
</feature>
<dbReference type="InterPro" id="IPR009057">
    <property type="entry name" value="Homeodomain-like_sf"/>
</dbReference>
<dbReference type="EMBL" id="BAAAZP010000003">
    <property type="protein sequence ID" value="GAA3642051.1"/>
    <property type="molecule type" value="Genomic_DNA"/>
</dbReference>
<protein>
    <submittedName>
        <fullName evidence="7">TetR/AcrR family transcriptional regulator</fullName>
    </submittedName>
</protein>
<dbReference type="SUPFAM" id="SSF46689">
    <property type="entry name" value="Homeodomain-like"/>
    <property type="match status" value="1"/>
</dbReference>
<evidence type="ECO:0000256" key="4">
    <source>
        <dbReference type="PROSITE-ProRule" id="PRU00335"/>
    </source>
</evidence>
<comment type="caution">
    <text evidence="7">The sequence shown here is derived from an EMBL/GenBank/DDBJ whole genome shotgun (WGS) entry which is preliminary data.</text>
</comment>
<dbReference type="Proteomes" id="UP001500902">
    <property type="component" value="Unassembled WGS sequence"/>
</dbReference>
<keyword evidence="2 4" id="KW-0238">DNA-binding</keyword>
<evidence type="ECO:0000256" key="3">
    <source>
        <dbReference type="ARBA" id="ARBA00023163"/>
    </source>
</evidence>
<dbReference type="Pfam" id="PF00440">
    <property type="entry name" value="TetR_N"/>
    <property type="match status" value="1"/>
</dbReference>
<dbReference type="PROSITE" id="PS50977">
    <property type="entry name" value="HTH_TETR_2"/>
    <property type="match status" value="1"/>
</dbReference>
<evidence type="ECO:0000313" key="7">
    <source>
        <dbReference type="EMBL" id="GAA3642051.1"/>
    </source>
</evidence>
<keyword evidence="1" id="KW-0805">Transcription regulation</keyword>
<dbReference type="PANTHER" id="PTHR30055:SF239">
    <property type="entry name" value="TRANSCRIPTIONAL REGULATORY PROTEIN"/>
    <property type="match status" value="1"/>
</dbReference>
<dbReference type="SUPFAM" id="SSF48498">
    <property type="entry name" value="Tetracyclin repressor-like, C-terminal domain"/>
    <property type="match status" value="1"/>
</dbReference>
<sequence length="253" mass="27021">MTTRRVRARRGEGALLREEILRAADELLAESGTEDALTLRAVAMRAGVSTPAVYLHFADKEALVEAVCLRVWDELGHLFTDNLGGDPFLALGRCARAYARFALDHPVQYRVLMMRPSASPGVPPAAAQAFLHMVAAVSACVETRVLEGDPEELALGLWSAVHGCVSLLIAQPSFPWPRDREALIDHIVRLAGFGAAVYSRLPRRIPPSAELAARLDDFGARLAATGEESRPSPAGGEGAQPSPTGDEGGQPSP</sequence>
<feature type="domain" description="HTH tetR-type" evidence="6">
    <location>
        <begin position="14"/>
        <end position="75"/>
    </location>
</feature>
<evidence type="ECO:0000256" key="1">
    <source>
        <dbReference type="ARBA" id="ARBA00023015"/>
    </source>
</evidence>
<evidence type="ECO:0000313" key="8">
    <source>
        <dbReference type="Proteomes" id="UP001500902"/>
    </source>
</evidence>
<evidence type="ECO:0000259" key="6">
    <source>
        <dbReference type="PROSITE" id="PS50977"/>
    </source>
</evidence>
<dbReference type="InterPro" id="IPR036271">
    <property type="entry name" value="Tet_transcr_reg_TetR-rel_C_sf"/>
</dbReference>
<dbReference type="InterPro" id="IPR001647">
    <property type="entry name" value="HTH_TetR"/>
</dbReference>
<dbReference type="RefSeq" id="WP_344871626.1">
    <property type="nucleotide sequence ID" value="NZ_BAAAZP010000003.1"/>
</dbReference>
<keyword evidence="8" id="KW-1185">Reference proteome</keyword>
<dbReference type="PANTHER" id="PTHR30055">
    <property type="entry name" value="HTH-TYPE TRANSCRIPTIONAL REGULATOR RUTR"/>
    <property type="match status" value="1"/>
</dbReference>
<gene>
    <name evidence="7" type="ORF">GCM10022224_000450</name>
</gene>
<name>A0ABP7AX58_9ACTN</name>